<evidence type="ECO:0000313" key="2">
    <source>
        <dbReference type="Proteomes" id="UP001217918"/>
    </source>
</evidence>
<proteinExistence type="predicted"/>
<dbReference type="EMBL" id="JAQQPM010000008">
    <property type="protein sequence ID" value="KAK2074673.1"/>
    <property type="molecule type" value="Genomic_DNA"/>
</dbReference>
<organism evidence="1 2">
    <name type="scientific">Phyllachora maydis</name>
    <dbReference type="NCBI Taxonomy" id="1825666"/>
    <lineage>
        <taxon>Eukaryota</taxon>
        <taxon>Fungi</taxon>
        <taxon>Dikarya</taxon>
        <taxon>Ascomycota</taxon>
        <taxon>Pezizomycotina</taxon>
        <taxon>Sordariomycetes</taxon>
        <taxon>Sordariomycetidae</taxon>
        <taxon>Phyllachorales</taxon>
        <taxon>Phyllachoraceae</taxon>
        <taxon>Phyllachora</taxon>
    </lineage>
</organism>
<sequence>MGLSEGARLQIVRASRLDPGGGILFYRTVDSWSESAGYVVSSSDYISAYRYIRTVKSAPDLGRVHMPVQQS</sequence>
<name>A0AAD9MIZ5_9PEZI</name>
<protein>
    <submittedName>
        <fullName evidence="1">Uncharacterized protein</fullName>
    </submittedName>
</protein>
<reference evidence="1" key="1">
    <citation type="journal article" date="2023" name="Mol. Plant Microbe Interact.">
        <title>Elucidating the Obligate Nature and Biological Capacity of an Invasive Fungal Corn Pathogen.</title>
        <authorList>
            <person name="MacCready J.S."/>
            <person name="Roggenkamp E.M."/>
            <person name="Gdanetz K."/>
            <person name="Chilvers M.I."/>
        </authorList>
    </citation>
    <scope>NUCLEOTIDE SEQUENCE</scope>
    <source>
        <strain evidence="1">PM02</strain>
    </source>
</reference>
<dbReference type="Proteomes" id="UP001217918">
    <property type="component" value="Unassembled WGS sequence"/>
</dbReference>
<evidence type="ECO:0000313" key="1">
    <source>
        <dbReference type="EMBL" id="KAK2074673.1"/>
    </source>
</evidence>
<keyword evidence="2" id="KW-1185">Reference proteome</keyword>
<accession>A0AAD9MIZ5</accession>
<comment type="caution">
    <text evidence="1">The sequence shown here is derived from an EMBL/GenBank/DDBJ whole genome shotgun (WGS) entry which is preliminary data.</text>
</comment>
<gene>
    <name evidence="1" type="ORF">P8C59_008861</name>
</gene>
<dbReference type="AlphaFoldDB" id="A0AAD9MIZ5"/>